<feature type="non-terminal residue" evidence="2">
    <location>
        <position position="1"/>
    </location>
</feature>
<reference evidence="3" key="1">
    <citation type="journal article" date="2019" name="Int. J. Syst. Evol. Microbiol.">
        <title>The Global Catalogue of Microorganisms (GCM) 10K type strain sequencing project: providing services to taxonomists for standard genome sequencing and annotation.</title>
        <authorList>
            <consortium name="The Broad Institute Genomics Platform"/>
            <consortium name="The Broad Institute Genome Sequencing Center for Infectious Disease"/>
            <person name="Wu L."/>
            <person name="Ma J."/>
        </authorList>
    </citation>
    <scope>NUCLEOTIDE SEQUENCE [LARGE SCALE GENOMIC DNA]</scope>
    <source>
        <strain evidence="3">CGMCC 4.7466</strain>
    </source>
</reference>
<name>A0ABV9T9G9_9BACT</name>
<evidence type="ECO:0000313" key="2">
    <source>
        <dbReference type="EMBL" id="MFC4875108.1"/>
    </source>
</evidence>
<evidence type="ECO:0000313" key="3">
    <source>
        <dbReference type="Proteomes" id="UP001595818"/>
    </source>
</evidence>
<dbReference type="PANTHER" id="PTHR35889">
    <property type="entry name" value="CYCLOINULO-OLIGOSACCHARIDE FRUCTANOTRANSFERASE-RELATED"/>
    <property type="match status" value="1"/>
</dbReference>
<evidence type="ECO:0000259" key="1">
    <source>
        <dbReference type="Pfam" id="PF07587"/>
    </source>
</evidence>
<sequence>YTFIKLTSPPPKPIIFDGSNRDVCEVTRNRTNTPLQALAMLNDPLVLEASRVLAADLVSRHADPGEAIGEAFARIMCREPKKEEASILMDYYGEELQRFEQRPEEISKAVNIGDHPLGDNSGKAETAALMQVIVAIYNVEEAITKT</sequence>
<comment type="caution">
    <text evidence="2">The sequence shown here is derived from an EMBL/GenBank/DDBJ whole genome shotgun (WGS) entry which is preliminary data.</text>
</comment>
<organism evidence="2 3">
    <name type="scientific">Negadavirga shengliensis</name>
    <dbReference type="NCBI Taxonomy" id="1389218"/>
    <lineage>
        <taxon>Bacteria</taxon>
        <taxon>Pseudomonadati</taxon>
        <taxon>Bacteroidota</taxon>
        <taxon>Cytophagia</taxon>
        <taxon>Cytophagales</taxon>
        <taxon>Cyclobacteriaceae</taxon>
        <taxon>Negadavirga</taxon>
    </lineage>
</organism>
<feature type="domain" description="DUF1553" evidence="1">
    <location>
        <begin position="1"/>
        <end position="91"/>
    </location>
</feature>
<dbReference type="EMBL" id="JBHSJJ010000049">
    <property type="protein sequence ID" value="MFC4875108.1"/>
    <property type="molecule type" value="Genomic_DNA"/>
</dbReference>
<dbReference type="Proteomes" id="UP001595818">
    <property type="component" value="Unassembled WGS sequence"/>
</dbReference>
<proteinExistence type="predicted"/>
<dbReference type="RefSeq" id="WP_377069605.1">
    <property type="nucleotide sequence ID" value="NZ_JBHSJJ010000049.1"/>
</dbReference>
<gene>
    <name evidence="2" type="ORF">ACFPFU_25660</name>
</gene>
<protein>
    <submittedName>
        <fullName evidence="2">DUF1553 domain-containing protein</fullName>
    </submittedName>
</protein>
<keyword evidence="3" id="KW-1185">Reference proteome</keyword>
<dbReference type="InterPro" id="IPR022655">
    <property type="entry name" value="DUF1553"/>
</dbReference>
<dbReference type="PANTHER" id="PTHR35889:SF3">
    <property type="entry name" value="F-BOX DOMAIN-CONTAINING PROTEIN"/>
    <property type="match status" value="1"/>
</dbReference>
<dbReference type="Pfam" id="PF07587">
    <property type="entry name" value="PSD1"/>
    <property type="match status" value="1"/>
</dbReference>
<accession>A0ABV9T9G9</accession>